<sequence>MFSVCLFGSLRDFLGRKYPPESFPSDGEAQQPAASHRALIQRADSANRRADQRAQLKHAQEHRRQAVARERSALADLHRIMREAIRLRQSEERRHLRDARNECRDAVWADRPTGLAAFPGRVTGIPHLQEKLHRYRDRQETRAYLEYRRQLHERHRTEQKEFQLRLSIQARGIERRRATLDRIERRELAAFESDNQRLALQRERGDEGAHIPSVQQPGSKQNENAVPDVLAAFDGGGQRRALGAVIAGQPTAGA</sequence>
<gene>
    <name evidence="2" type="ORF">BJG93_34915</name>
</gene>
<dbReference type="AlphaFoldDB" id="A0A8F4KI79"/>
<dbReference type="Proteomes" id="UP000179860">
    <property type="component" value="Chromosome 1"/>
</dbReference>
<dbReference type="RefSeq" id="WP_154671872.1">
    <property type="nucleotide sequence ID" value="NZ_CP017561.2"/>
</dbReference>
<feature type="compositionally biased region" description="Basic and acidic residues" evidence="1">
    <location>
        <begin position="45"/>
        <end position="66"/>
    </location>
</feature>
<dbReference type="OrthoDB" id="1826980at2"/>
<feature type="compositionally biased region" description="Polar residues" evidence="1">
    <location>
        <begin position="213"/>
        <end position="223"/>
    </location>
</feature>
<name>A0A8F4KI79_9BURK</name>
<protein>
    <submittedName>
        <fullName evidence="2">Uncharacterized protein</fullName>
    </submittedName>
</protein>
<dbReference type="EMBL" id="CP017561">
    <property type="protein sequence ID" value="QXE07153.1"/>
    <property type="molecule type" value="Genomic_DNA"/>
</dbReference>
<accession>A0A8F4KI79</accession>
<organism evidence="2 3">
    <name type="scientific">Paraburkholderia sprentiae WSM5005</name>
    <dbReference type="NCBI Taxonomy" id="754502"/>
    <lineage>
        <taxon>Bacteria</taxon>
        <taxon>Pseudomonadati</taxon>
        <taxon>Pseudomonadota</taxon>
        <taxon>Betaproteobacteria</taxon>
        <taxon>Burkholderiales</taxon>
        <taxon>Burkholderiaceae</taxon>
        <taxon>Paraburkholderia</taxon>
    </lineage>
</organism>
<dbReference type="KEGG" id="pspw:BJG93_34915"/>
<proteinExistence type="predicted"/>
<evidence type="ECO:0000256" key="1">
    <source>
        <dbReference type="SAM" id="MobiDB-lite"/>
    </source>
</evidence>
<feature type="region of interest" description="Disordered" evidence="1">
    <location>
        <begin position="44"/>
        <end position="66"/>
    </location>
</feature>
<feature type="region of interest" description="Disordered" evidence="1">
    <location>
        <begin position="201"/>
        <end position="223"/>
    </location>
</feature>
<evidence type="ECO:0000313" key="3">
    <source>
        <dbReference type="Proteomes" id="UP000179860"/>
    </source>
</evidence>
<evidence type="ECO:0000313" key="2">
    <source>
        <dbReference type="EMBL" id="QXE07153.1"/>
    </source>
</evidence>
<keyword evidence="3" id="KW-1185">Reference proteome</keyword>
<reference evidence="2" key="1">
    <citation type="submission" date="2016-09" db="EMBL/GenBank/DDBJ databases">
        <title>The Complete Genome of Burkholderia sprentiae wsm5005.</title>
        <authorList>
            <person name="De Meyer S."/>
            <person name="Wang P."/>
            <person name="Terpolilli J."/>
        </authorList>
    </citation>
    <scope>NUCLEOTIDE SEQUENCE [LARGE SCALE GENOMIC DNA]</scope>
    <source>
        <strain evidence="2">WSM5005</strain>
    </source>
</reference>